<proteinExistence type="predicted"/>
<dbReference type="EMBL" id="JWHR01000018">
    <property type="protein sequence ID" value="KHS58679.1"/>
    <property type="molecule type" value="Genomic_DNA"/>
</dbReference>
<dbReference type="RefSeq" id="WP_039678153.1">
    <property type="nucleotide sequence ID" value="NZ_JWHR01000018.1"/>
</dbReference>
<protein>
    <submittedName>
        <fullName evidence="1">Uncharacterized protein</fullName>
    </submittedName>
</protein>
<keyword evidence="2" id="KW-1185">Reference proteome</keyword>
<dbReference type="AlphaFoldDB" id="A0A0B3W0L4"/>
<gene>
    <name evidence="1" type="ORF">QX51_01585</name>
</gene>
<dbReference type="OrthoDB" id="1749384at2"/>
<comment type="caution">
    <text evidence="1">The sequence shown here is derived from an EMBL/GenBank/DDBJ whole genome shotgun (WGS) entry which is preliminary data.</text>
</comment>
<name>A0A0B3W0L4_9FIRM</name>
<evidence type="ECO:0000313" key="2">
    <source>
        <dbReference type="Proteomes" id="UP000031189"/>
    </source>
</evidence>
<evidence type="ECO:0000313" key="1">
    <source>
        <dbReference type="EMBL" id="KHS58679.1"/>
    </source>
</evidence>
<reference evidence="1 2" key="1">
    <citation type="submission" date="2014-12" db="EMBL/GenBank/DDBJ databases">
        <title>Draft genome sequence of Terrisporobacter sp. 08-306576, isolated from the blood culture of a bacteremia patient.</title>
        <authorList>
            <person name="Lund L.C."/>
            <person name="Sydenham T.V."/>
            <person name="Hogh S.V."/>
            <person name="Skov M.N."/>
            <person name="Kemp M."/>
            <person name="Justesen U.S."/>
        </authorList>
    </citation>
    <scope>NUCLEOTIDE SEQUENCE [LARGE SCALE GENOMIC DNA]</scope>
    <source>
        <strain evidence="1 2">08-306576</strain>
    </source>
</reference>
<accession>A0A0B3W0L4</accession>
<dbReference type="Proteomes" id="UP000031189">
    <property type="component" value="Unassembled WGS sequence"/>
</dbReference>
<organism evidence="1 2">
    <name type="scientific">Terrisporobacter othiniensis</name>
    <dbReference type="NCBI Taxonomy" id="1577792"/>
    <lineage>
        <taxon>Bacteria</taxon>
        <taxon>Bacillati</taxon>
        <taxon>Bacillota</taxon>
        <taxon>Clostridia</taxon>
        <taxon>Peptostreptococcales</taxon>
        <taxon>Peptostreptococcaceae</taxon>
        <taxon>Terrisporobacter</taxon>
    </lineage>
</organism>
<sequence>MEILRFKDEEFNLESFIHYYNDNIEELLSEYPHYISRVCLVDRDYMDVIVFDEDYENLSDAKDYADLLKEGEYALHFVIGKTYEGAEKIELLHGQTYGLNHYMEDIYEDENTIRDIGDLSLNVDNLIGLLFDLEDDEIVVHPVDFEHGGEISQPRIRKVDYCGDMEEILINILDEFLIK</sequence>